<dbReference type="KEGG" id="aup:AsAng_0059900"/>
<dbReference type="Proteomes" id="UP001060919">
    <property type="component" value="Chromosome"/>
</dbReference>
<gene>
    <name evidence="1" type="ORF">AsAng_0059900</name>
</gene>
<dbReference type="EMBL" id="AP026867">
    <property type="protein sequence ID" value="BDS15206.1"/>
    <property type="molecule type" value="Genomic_DNA"/>
</dbReference>
<evidence type="ECO:0000313" key="1">
    <source>
        <dbReference type="EMBL" id="BDS15206.1"/>
    </source>
</evidence>
<dbReference type="RefSeq" id="WP_264790380.1">
    <property type="nucleotide sequence ID" value="NZ_AP026867.1"/>
</dbReference>
<dbReference type="AlphaFoldDB" id="A0A916DXL9"/>
<name>A0A916DXL9_9BACT</name>
<reference evidence="1" key="1">
    <citation type="submission" date="2022-09" db="EMBL/GenBank/DDBJ databases">
        <title>Aureispira anguillicida sp. nov., isolated from Leptocephalus of Japanese eel Anguilla japonica.</title>
        <authorList>
            <person name="Yuasa K."/>
            <person name="Mekata T."/>
            <person name="Ikunari K."/>
        </authorList>
    </citation>
    <scope>NUCLEOTIDE SEQUENCE</scope>
    <source>
        <strain evidence="1">EL160426</strain>
    </source>
</reference>
<accession>A0A916DXL9</accession>
<evidence type="ECO:0000313" key="2">
    <source>
        <dbReference type="Proteomes" id="UP001060919"/>
    </source>
</evidence>
<sequence length="268" mass="31069">MDKYDQHLNFLIQVIPHQNEANCREIFLNRSKRDLCKALFYALQPSIEQEELQERFLQTQTNQTALQIDLLNKMLHWYCPNASFSKIVGQASRGLPIQLDTAILARLKKFRRIPRKETLQKWFHLVYASNDAVILHFLQRLKSFRHALEPSWASIDNYANSKNVEIAKAALVLLVNMPTGTQKSITTLAKHLKDPKMRFYALSALQQTKGLAPTLLIRLLNPVLTEYRSLMNTKGRVNDLWQEYRLIQSIAQNNGVRLSIPDIGLERF</sequence>
<protein>
    <submittedName>
        <fullName evidence="1">Uncharacterized protein</fullName>
    </submittedName>
</protein>
<organism evidence="1 2">
    <name type="scientific">Aureispira anguillae</name>
    <dbReference type="NCBI Taxonomy" id="2864201"/>
    <lineage>
        <taxon>Bacteria</taxon>
        <taxon>Pseudomonadati</taxon>
        <taxon>Bacteroidota</taxon>
        <taxon>Saprospiria</taxon>
        <taxon>Saprospirales</taxon>
        <taxon>Saprospiraceae</taxon>
        <taxon>Aureispira</taxon>
    </lineage>
</organism>
<proteinExistence type="predicted"/>
<keyword evidence="2" id="KW-1185">Reference proteome</keyword>